<name>A0A0J9WHK2_FUSO4</name>
<reference evidence="1" key="1">
    <citation type="submission" date="2007-04" db="EMBL/GenBank/DDBJ databases">
        <authorList>
            <consortium name="The Broad Institute Genome Sequencing Platform"/>
            <person name="Birren B."/>
            <person name="Lander E."/>
            <person name="Galagan J."/>
            <person name="Nusbaum C."/>
            <person name="Devon K."/>
            <person name="Ma L.-J."/>
            <person name="Jaffe D."/>
            <person name="Butler J."/>
            <person name="Alvarez P."/>
            <person name="Gnerre S."/>
            <person name="Grabherr M."/>
            <person name="Kleber M."/>
            <person name="Mauceli E."/>
            <person name="Brockman W."/>
            <person name="MacCallum I.A."/>
            <person name="Young S."/>
            <person name="LaButti K."/>
            <person name="DeCaprio D."/>
            <person name="Crawford M."/>
            <person name="Koehrsen M."/>
            <person name="Engels R."/>
            <person name="Montgomery P."/>
            <person name="Pearson M."/>
            <person name="Howarth C."/>
            <person name="Larson L."/>
            <person name="White J."/>
            <person name="O'Leary S."/>
            <person name="Kodira C."/>
            <person name="Zeng Q."/>
            <person name="Yandava C."/>
            <person name="Alvarado L."/>
            <person name="Kistler C."/>
            <person name="Shim W.-B."/>
            <person name="Kang S."/>
            <person name="Woloshuk C."/>
        </authorList>
    </citation>
    <scope>NUCLEOTIDE SEQUENCE</scope>
    <source>
        <strain evidence="1">4287</strain>
    </source>
</reference>
<reference evidence="1" key="2">
    <citation type="journal article" date="2010" name="Nature">
        <title>Comparative genomics reveals mobile pathogenicity chromosomes in Fusarium.</title>
        <authorList>
            <person name="Ma L.J."/>
            <person name="van der Does H.C."/>
            <person name="Borkovich K.A."/>
            <person name="Coleman J.J."/>
            <person name="Daboussi M.J."/>
            <person name="Di Pietro A."/>
            <person name="Dufresne M."/>
            <person name="Freitag M."/>
            <person name="Grabherr M."/>
            <person name="Henrissat B."/>
            <person name="Houterman P.M."/>
            <person name="Kang S."/>
            <person name="Shim W.B."/>
            <person name="Woloshuk C."/>
            <person name="Xie X."/>
            <person name="Xu J.R."/>
            <person name="Antoniw J."/>
            <person name="Baker S.E."/>
            <person name="Bluhm B.H."/>
            <person name="Breakspear A."/>
            <person name="Brown D.W."/>
            <person name="Butchko R.A."/>
            <person name="Chapman S."/>
            <person name="Coulson R."/>
            <person name="Coutinho P.M."/>
            <person name="Danchin E.G."/>
            <person name="Diener A."/>
            <person name="Gale L.R."/>
            <person name="Gardiner D.M."/>
            <person name="Goff S."/>
            <person name="Hammond-Kosack K.E."/>
            <person name="Hilburn K."/>
            <person name="Hua-Van A."/>
            <person name="Jonkers W."/>
            <person name="Kazan K."/>
            <person name="Kodira C.D."/>
            <person name="Koehrsen M."/>
            <person name="Kumar L."/>
            <person name="Lee Y.H."/>
            <person name="Li L."/>
            <person name="Manners J.M."/>
            <person name="Miranda-Saavedra D."/>
            <person name="Mukherjee M."/>
            <person name="Park G."/>
            <person name="Park J."/>
            <person name="Park S.Y."/>
            <person name="Proctor R.H."/>
            <person name="Regev A."/>
            <person name="Ruiz-Roldan M.C."/>
            <person name="Sain D."/>
            <person name="Sakthikumar S."/>
            <person name="Sykes S."/>
            <person name="Schwartz D.C."/>
            <person name="Turgeon B.G."/>
            <person name="Wapinski I."/>
            <person name="Yoder O."/>
            <person name="Young S."/>
            <person name="Zeng Q."/>
            <person name="Zhou S."/>
            <person name="Galagan J."/>
            <person name="Cuomo C.A."/>
            <person name="Kistler H.C."/>
            <person name="Rep M."/>
        </authorList>
    </citation>
    <scope>NUCLEOTIDE SEQUENCE [LARGE SCALE GENOMIC DNA]</scope>
    <source>
        <strain evidence="1">4287</strain>
    </source>
</reference>
<sequence>MLHGGKSTRCRFSIFGFHTHDYATHSSDMAPATRTRKVFGNAATGTARGERTSGVDWVPKFGQGVYLKIIRPNLAKMTKK</sequence>
<gene>
    <name evidence="1" type="ORF">FOXG_18206</name>
</gene>
<organism evidence="1 2">
    <name type="scientific">Fusarium oxysporum f. sp. lycopersici (strain 4287 / CBS 123668 / FGSC 9935 / NRRL 34936)</name>
    <name type="common">Fusarium vascular wilt of tomato</name>
    <dbReference type="NCBI Taxonomy" id="426428"/>
    <lineage>
        <taxon>Eukaryota</taxon>
        <taxon>Fungi</taxon>
        <taxon>Dikarya</taxon>
        <taxon>Ascomycota</taxon>
        <taxon>Pezizomycotina</taxon>
        <taxon>Sordariomycetes</taxon>
        <taxon>Hypocreomycetidae</taxon>
        <taxon>Hypocreales</taxon>
        <taxon>Nectriaceae</taxon>
        <taxon>Fusarium</taxon>
        <taxon>Fusarium oxysporum species complex</taxon>
    </lineage>
</organism>
<dbReference type="Proteomes" id="UP000009097">
    <property type="component" value="Unassembled WGS sequence"/>
</dbReference>
<protein>
    <submittedName>
        <fullName evidence="1">Uncharacterized protein</fullName>
    </submittedName>
</protein>
<dbReference type="VEuPathDB" id="FungiDB:FOXG_18206"/>
<dbReference type="RefSeq" id="XP_018234972.1">
    <property type="nucleotide sequence ID" value="XM_018398256.1"/>
</dbReference>
<dbReference type="GeneID" id="28958912"/>
<evidence type="ECO:0000313" key="2">
    <source>
        <dbReference type="Proteomes" id="UP000009097"/>
    </source>
</evidence>
<dbReference type="AlphaFoldDB" id="A0A0J9WHK2"/>
<accession>A0A0J9WHK2</accession>
<proteinExistence type="predicted"/>
<dbReference type="KEGG" id="fox:FOXG_18206"/>
<evidence type="ECO:0000313" key="1">
    <source>
        <dbReference type="EMBL" id="KNA96926.1"/>
    </source>
</evidence>
<dbReference type="EMBL" id="DS231697">
    <property type="protein sequence ID" value="KNA96926.1"/>
    <property type="molecule type" value="Genomic_DNA"/>
</dbReference>